<dbReference type="AlphaFoldDB" id="A0A212KN56"/>
<proteinExistence type="predicted"/>
<evidence type="ECO:0000313" key="1">
    <source>
        <dbReference type="EMBL" id="SBW13045.1"/>
    </source>
</evidence>
<reference evidence="1" key="1">
    <citation type="submission" date="2016-04" db="EMBL/GenBank/DDBJ databases">
        <authorList>
            <person name="Evans L.H."/>
            <person name="Alamgir A."/>
            <person name="Owens N."/>
            <person name="Weber N.D."/>
            <person name="Virtaneva K."/>
            <person name="Barbian K."/>
            <person name="Babar A."/>
            <person name="Rosenke K."/>
        </authorList>
    </citation>
    <scope>NUCLEOTIDE SEQUENCE</scope>
    <source>
        <strain evidence="1">86</strain>
    </source>
</reference>
<protein>
    <submittedName>
        <fullName evidence="1">Uncharacterized protein</fullName>
    </submittedName>
</protein>
<gene>
    <name evidence="1" type="ORF">KL86APRO_40067</name>
</gene>
<sequence>MAKEAGLSEETAATIRAKIFGAK</sequence>
<name>A0A212KN56_9PROT</name>
<accession>A0A212KN56</accession>
<dbReference type="EMBL" id="FLUO01000004">
    <property type="protein sequence ID" value="SBW13045.1"/>
    <property type="molecule type" value="Genomic_DNA"/>
</dbReference>
<organism evidence="1">
    <name type="scientific">uncultured Alphaproteobacteria bacterium</name>
    <dbReference type="NCBI Taxonomy" id="91750"/>
    <lineage>
        <taxon>Bacteria</taxon>
        <taxon>Pseudomonadati</taxon>
        <taxon>Pseudomonadota</taxon>
        <taxon>Alphaproteobacteria</taxon>
        <taxon>environmental samples</taxon>
    </lineage>
</organism>